<name>A0A933IAB8_UNCT6</name>
<sequence length="265" mass="30846">MNKCKFCDNNLSIFSESYLQCTHCDILISSLPEGSYDAKYYYVENYRSKETQFRSKQLFKYFKQYIGEKKCLDFGCNDGSYVLYSRAKGIDCIGIDINKYVMAKNKSHSPDIFFHPDEIRSKFSCVTAFDVIEHFDDINVFFHEIERFVDSTGMLIFTTPNVHSKWIKIYKKGWHGYGIPKYHRYIFSVGFLKNILMAKGFNVDAVFTVAPIDKNGFSLLVRSGYRLKKKKIEKLLLLPVAIIKYLLGNFKNGQEDTICIVARKK</sequence>
<evidence type="ECO:0000313" key="2">
    <source>
        <dbReference type="Proteomes" id="UP000736328"/>
    </source>
</evidence>
<dbReference type="Pfam" id="PF13489">
    <property type="entry name" value="Methyltransf_23"/>
    <property type="match status" value="1"/>
</dbReference>
<dbReference type="EMBL" id="JACQXR010000039">
    <property type="protein sequence ID" value="MBI4726222.1"/>
    <property type="molecule type" value="Genomic_DNA"/>
</dbReference>
<dbReference type="Proteomes" id="UP000736328">
    <property type="component" value="Unassembled WGS sequence"/>
</dbReference>
<keyword evidence="1" id="KW-0808">Transferase</keyword>
<gene>
    <name evidence="1" type="ORF">HY768_03185</name>
</gene>
<protein>
    <submittedName>
        <fullName evidence="1">Class I SAM-dependent methyltransferase</fullName>
    </submittedName>
</protein>
<organism evidence="1 2">
    <name type="scientific">candidate division TA06 bacterium</name>
    <dbReference type="NCBI Taxonomy" id="2250710"/>
    <lineage>
        <taxon>Bacteria</taxon>
        <taxon>Bacteria division TA06</taxon>
    </lineage>
</organism>
<dbReference type="SUPFAM" id="SSF53335">
    <property type="entry name" value="S-adenosyl-L-methionine-dependent methyltransferases"/>
    <property type="match status" value="1"/>
</dbReference>
<dbReference type="InterPro" id="IPR029063">
    <property type="entry name" value="SAM-dependent_MTases_sf"/>
</dbReference>
<proteinExistence type="predicted"/>
<evidence type="ECO:0000313" key="1">
    <source>
        <dbReference type="EMBL" id="MBI4726222.1"/>
    </source>
</evidence>
<keyword evidence="1" id="KW-0489">Methyltransferase</keyword>
<comment type="caution">
    <text evidence="1">The sequence shown here is derived from an EMBL/GenBank/DDBJ whole genome shotgun (WGS) entry which is preliminary data.</text>
</comment>
<dbReference type="GO" id="GO:0008168">
    <property type="term" value="F:methyltransferase activity"/>
    <property type="evidence" value="ECO:0007669"/>
    <property type="project" value="UniProtKB-KW"/>
</dbReference>
<dbReference type="PANTHER" id="PTHR43861">
    <property type="entry name" value="TRANS-ACONITATE 2-METHYLTRANSFERASE-RELATED"/>
    <property type="match status" value="1"/>
</dbReference>
<accession>A0A933IAB8</accession>
<dbReference type="Gene3D" id="3.40.50.150">
    <property type="entry name" value="Vaccinia Virus protein VP39"/>
    <property type="match status" value="1"/>
</dbReference>
<reference evidence="1" key="1">
    <citation type="submission" date="2020-07" db="EMBL/GenBank/DDBJ databases">
        <title>Huge and variable diversity of episymbiotic CPR bacteria and DPANN archaea in groundwater ecosystems.</title>
        <authorList>
            <person name="He C.Y."/>
            <person name="Keren R."/>
            <person name="Whittaker M."/>
            <person name="Farag I.F."/>
            <person name="Doudna J."/>
            <person name="Cate J.H.D."/>
            <person name="Banfield J.F."/>
        </authorList>
    </citation>
    <scope>NUCLEOTIDE SEQUENCE</scope>
    <source>
        <strain evidence="1">NC_groundwater_1520_Pr4_B-0.1um_53_5</strain>
    </source>
</reference>
<dbReference type="AlphaFoldDB" id="A0A933IAB8"/>
<dbReference type="GO" id="GO:0032259">
    <property type="term" value="P:methylation"/>
    <property type="evidence" value="ECO:0007669"/>
    <property type="project" value="UniProtKB-KW"/>
</dbReference>